<dbReference type="InterPro" id="IPR015366">
    <property type="entry name" value="S53_propep"/>
</dbReference>
<keyword evidence="5" id="KW-0720">Serine protease</keyword>
<keyword evidence="11" id="KW-1185">Reference proteome</keyword>
<evidence type="ECO:0000313" key="10">
    <source>
        <dbReference type="EMBL" id="AGZ41905.1"/>
    </source>
</evidence>
<dbReference type="SUPFAM" id="SSF52743">
    <property type="entry name" value="Subtilisin-like"/>
    <property type="match status" value="1"/>
</dbReference>
<dbReference type="GO" id="GO:0008240">
    <property type="term" value="F:tripeptidyl-peptidase activity"/>
    <property type="evidence" value="ECO:0007669"/>
    <property type="project" value="TreeGrafter"/>
</dbReference>
<sequence length="651" mass="68601">MQILSTTRVRLTAAVAVGAALVSVLGAAPPAAARPGRHTINGSKPRWLGRAKKAGTPAAAGTINFGLLLTMRDRAGAEAALAAISDPAAADYGKWLSAGQFEARYAPAAADVRAVRTWLKDQGFTLRGTLAGGMYVETSGTTAQINKTFGTTVENYTYQGHTVHANSTELSLPENTPAAVTGLVTGVIGVDQGSSLKTPGETLPPPGPGFRAGTPCSSYYGEKKATTLPTKAPWVVCGYEPKQYQSAYGVSDQLKRGLDGRGVTVAITDAYASPTITQDARQYNRKHGLPAFKNRQFRQITPPADGYANTELCDAQGWYGEETLDVEAVHAMAPGANVVYVGGSDCVTGLDEAWAETIDNHVADIITNSWGNATDDIELLGEDVVAFYQQFSLEAALTGITVDFSSGDSGDQTSGGTDVASKTVDFPADLPYVTGVGGTSVGIDKHSKRVWEHGWQSAYQTLENGVWGPSAYVSGGGGGTSVIFAQPFYQRGKVPAAISKYFGSTPARAVPDISMPGDPNTGFRVGQTQEFPDGTYYDEYRIGGTSLASPLLAGVQAIANQKAHHALGFVNPLYYSLLGTSALTDIRAPRTPIYQARANYVNSLDPSEGRTYILQQVDVQTSTIHSTPGYDAETGVGSPGPRFFAAMPGHR</sequence>
<dbReference type="CDD" id="cd11377">
    <property type="entry name" value="Pro-peptidase_S53"/>
    <property type="match status" value="1"/>
</dbReference>
<dbReference type="RefSeq" id="WP_023362278.1">
    <property type="nucleotide sequence ID" value="NC_022657.1"/>
</dbReference>
<keyword evidence="4" id="KW-0378">Hydrolase</keyword>
<dbReference type="Pfam" id="PF00082">
    <property type="entry name" value="Peptidase_S8"/>
    <property type="match status" value="1"/>
</dbReference>
<dbReference type="InterPro" id="IPR030400">
    <property type="entry name" value="Sedolisin_dom"/>
</dbReference>
<protein>
    <submittedName>
        <fullName evidence="10">Serine protease</fullName>
    </submittedName>
</protein>
<evidence type="ECO:0000256" key="2">
    <source>
        <dbReference type="ARBA" id="ARBA00022670"/>
    </source>
</evidence>
<evidence type="ECO:0000256" key="1">
    <source>
        <dbReference type="ARBA" id="ARBA00001913"/>
    </source>
</evidence>
<gene>
    <name evidence="10" type="ORF">AFR_18135</name>
</gene>
<feature type="domain" description="Peptidase S53" evidence="9">
    <location>
        <begin position="238"/>
        <end position="651"/>
    </location>
</feature>
<keyword evidence="6" id="KW-0106">Calcium</keyword>
<organism evidence="10 11">
    <name type="scientific">Actinoplanes friuliensis DSM 7358</name>
    <dbReference type="NCBI Taxonomy" id="1246995"/>
    <lineage>
        <taxon>Bacteria</taxon>
        <taxon>Bacillati</taxon>
        <taxon>Actinomycetota</taxon>
        <taxon>Actinomycetes</taxon>
        <taxon>Micromonosporales</taxon>
        <taxon>Micromonosporaceae</taxon>
        <taxon>Actinoplanes</taxon>
    </lineage>
</organism>
<dbReference type="eggNOG" id="COG4934">
    <property type="taxonomic scope" value="Bacteria"/>
</dbReference>
<feature type="signal peptide" evidence="8">
    <location>
        <begin position="1"/>
        <end position="33"/>
    </location>
</feature>
<evidence type="ECO:0000313" key="11">
    <source>
        <dbReference type="Proteomes" id="UP000017746"/>
    </source>
</evidence>
<dbReference type="GO" id="GO:0046872">
    <property type="term" value="F:metal ion binding"/>
    <property type="evidence" value="ECO:0007669"/>
    <property type="project" value="UniProtKB-KW"/>
</dbReference>
<dbReference type="KEGG" id="afs:AFR_18135"/>
<keyword evidence="2 10" id="KW-0645">Protease</keyword>
<evidence type="ECO:0000256" key="8">
    <source>
        <dbReference type="SAM" id="SignalP"/>
    </source>
</evidence>
<dbReference type="PATRIC" id="fig|1246995.3.peg.3681"/>
<evidence type="ECO:0000256" key="5">
    <source>
        <dbReference type="ARBA" id="ARBA00022825"/>
    </source>
</evidence>
<dbReference type="CDD" id="cd04056">
    <property type="entry name" value="Peptidases_S53"/>
    <property type="match status" value="1"/>
</dbReference>
<dbReference type="AlphaFoldDB" id="U5W1P5"/>
<feature type="chain" id="PRO_5004666283" evidence="8">
    <location>
        <begin position="34"/>
        <end position="651"/>
    </location>
</feature>
<dbReference type="GO" id="GO:0006508">
    <property type="term" value="P:proteolysis"/>
    <property type="evidence" value="ECO:0007669"/>
    <property type="project" value="UniProtKB-KW"/>
</dbReference>
<name>U5W1P5_9ACTN</name>
<dbReference type="HOGENOM" id="CLU_012501_2_0_11"/>
<evidence type="ECO:0000256" key="3">
    <source>
        <dbReference type="ARBA" id="ARBA00022723"/>
    </source>
</evidence>
<dbReference type="Proteomes" id="UP000017746">
    <property type="component" value="Chromosome"/>
</dbReference>
<proteinExistence type="predicted"/>
<reference evidence="10 11" key="1">
    <citation type="journal article" date="2014" name="J. Biotechnol.">
        <title>Complete genome sequence of the actinobacterium Actinoplanes friuliensis HAG 010964, producer of the lipopeptide antibiotic friulimycin.</title>
        <authorList>
            <person name="Ruckert C."/>
            <person name="Szczepanowski R."/>
            <person name="Albersmeier A."/>
            <person name="Goesmann A."/>
            <person name="Fischer N."/>
            <person name="Steinkamper A."/>
            <person name="Puhler A."/>
            <person name="Biener R."/>
            <person name="Schwartz D."/>
            <person name="Kalinowski J."/>
        </authorList>
    </citation>
    <scope>NUCLEOTIDE SEQUENCE [LARGE SCALE GENOMIC DNA]</scope>
    <source>
        <strain evidence="10 11">DSM 7358</strain>
    </source>
</reference>
<evidence type="ECO:0000256" key="4">
    <source>
        <dbReference type="ARBA" id="ARBA00022801"/>
    </source>
</evidence>
<dbReference type="InterPro" id="IPR000209">
    <property type="entry name" value="Peptidase_S8/S53_dom"/>
</dbReference>
<dbReference type="EMBL" id="CP006272">
    <property type="protein sequence ID" value="AGZ41905.1"/>
    <property type="molecule type" value="Genomic_DNA"/>
</dbReference>
<dbReference type="Gene3D" id="3.40.50.200">
    <property type="entry name" value="Peptidase S8/S53 domain"/>
    <property type="match status" value="1"/>
</dbReference>
<evidence type="ECO:0000256" key="7">
    <source>
        <dbReference type="ARBA" id="ARBA00023145"/>
    </source>
</evidence>
<keyword evidence="7" id="KW-0865">Zymogen</keyword>
<dbReference type="GO" id="GO:0004252">
    <property type="term" value="F:serine-type endopeptidase activity"/>
    <property type="evidence" value="ECO:0007669"/>
    <property type="project" value="InterPro"/>
</dbReference>
<dbReference type="SUPFAM" id="SSF54897">
    <property type="entry name" value="Protease propeptides/inhibitors"/>
    <property type="match status" value="1"/>
</dbReference>
<dbReference type="STRING" id="1246995.AFR_18135"/>
<dbReference type="PROSITE" id="PS51695">
    <property type="entry name" value="SEDOLISIN"/>
    <property type="match status" value="1"/>
</dbReference>
<accession>U5W1P5</accession>
<dbReference type="SMART" id="SM00944">
    <property type="entry name" value="Pro-kuma_activ"/>
    <property type="match status" value="1"/>
</dbReference>
<dbReference type="InterPro" id="IPR050819">
    <property type="entry name" value="Tripeptidyl-peptidase_I"/>
</dbReference>
<dbReference type="PANTHER" id="PTHR14218">
    <property type="entry name" value="PROTEASE S8 TRIPEPTIDYL PEPTIDASE I CLN2"/>
    <property type="match status" value="1"/>
</dbReference>
<dbReference type="OrthoDB" id="3480681at2"/>
<keyword evidence="8" id="KW-0732">Signal</keyword>
<keyword evidence="3" id="KW-0479">Metal-binding</keyword>
<dbReference type="InterPro" id="IPR036852">
    <property type="entry name" value="Peptidase_S8/S53_dom_sf"/>
</dbReference>
<dbReference type="PANTHER" id="PTHR14218:SF15">
    <property type="entry name" value="TRIPEPTIDYL-PEPTIDASE 1"/>
    <property type="match status" value="1"/>
</dbReference>
<comment type="cofactor">
    <cofactor evidence="1">
        <name>Ca(2+)</name>
        <dbReference type="ChEBI" id="CHEBI:29108"/>
    </cofactor>
</comment>
<evidence type="ECO:0000256" key="6">
    <source>
        <dbReference type="ARBA" id="ARBA00022837"/>
    </source>
</evidence>
<evidence type="ECO:0000259" key="9">
    <source>
        <dbReference type="PROSITE" id="PS51695"/>
    </source>
</evidence>
<dbReference type="Pfam" id="PF09286">
    <property type="entry name" value="Pro-kuma_activ"/>
    <property type="match status" value="1"/>
</dbReference>